<dbReference type="Proteomes" id="UP000192223">
    <property type="component" value="Unplaced"/>
</dbReference>
<feature type="region of interest" description="Disordered" evidence="1">
    <location>
        <begin position="40"/>
        <end position="124"/>
    </location>
</feature>
<dbReference type="Gene3D" id="2.20.20.160">
    <property type="match status" value="1"/>
</dbReference>
<feature type="chain" id="PRO_5010722761" evidence="2">
    <location>
        <begin position="19"/>
        <end position="434"/>
    </location>
</feature>
<dbReference type="OrthoDB" id="6413868at2759"/>
<feature type="signal peptide" evidence="2">
    <location>
        <begin position="1"/>
        <end position="18"/>
    </location>
</feature>
<protein>
    <submittedName>
        <fullName evidence="4">Cell wall protein DAN4</fullName>
    </submittedName>
</protein>
<feature type="compositionally biased region" description="Low complexity" evidence="1">
    <location>
        <begin position="153"/>
        <end position="172"/>
    </location>
</feature>
<evidence type="ECO:0000313" key="4">
    <source>
        <dbReference type="RefSeq" id="XP_018328635.1"/>
    </source>
</evidence>
<feature type="compositionally biased region" description="Low complexity" evidence="1">
    <location>
        <begin position="46"/>
        <end position="75"/>
    </location>
</feature>
<organism evidence="3 4">
    <name type="scientific">Agrilus planipennis</name>
    <name type="common">Emerald ash borer</name>
    <name type="synonym">Agrilus marcopoli</name>
    <dbReference type="NCBI Taxonomy" id="224129"/>
    <lineage>
        <taxon>Eukaryota</taxon>
        <taxon>Metazoa</taxon>
        <taxon>Ecdysozoa</taxon>
        <taxon>Arthropoda</taxon>
        <taxon>Hexapoda</taxon>
        <taxon>Insecta</taxon>
        <taxon>Pterygota</taxon>
        <taxon>Neoptera</taxon>
        <taxon>Endopterygota</taxon>
        <taxon>Coleoptera</taxon>
        <taxon>Polyphaga</taxon>
        <taxon>Elateriformia</taxon>
        <taxon>Buprestoidea</taxon>
        <taxon>Buprestidae</taxon>
        <taxon>Agrilinae</taxon>
        <taxon>Agrilus</taxon>
    </lineage>
</organism>
<proteinExistence type="predicted"/>
<feature type="compositionally biased region" description="Polar residues" evidence="1">
    <location>
        <begin position="108"/>
        <end position="124"/>
    </location>
</feature>
<accession>A0A1W4X8G9</accession>
<dbReference type="GeneID" id="108739290"/>
<dbReference type="RefSeq" id="XP_018328635.1">
    <property type="nucleotide sequence ID" value="XM_018473133.2"/>
</dbReference>
<dbReference type="InParanoid" id="A0A1W4X8G9"/>
<evidence type="ECO:0000256" key="1">
    <source>
        <dbReference type="SAM" id="MobiDB-lite"/>
    </source>
</evidence>
<name>A0A1W4X8G9_AGRPL</name>
<feature type="region of interest" description="Disordered" evidence="1">
    <location>
        <begin position="153"/>
        <end position="174"/>
    </location>
</feature>
<evidence type="ECO:0000313" key="3">
    <source>
        <dbReference type="Proteomes" id="UP000192223"/>
    </source>
</evidence>
<feature type="compositionally biased region" description="Low complexity" evidence="1">
    <location>
        <begin position="85"/>
        <end position="107"/>
    </location>
</feature>
<sequence length="434" mass="48054">MRVTTVVVIFVLWNTADGQLWKLPEELLNSFPWFRQAKAGEGSENTLPTSSVSTPPSLSSSSHIITTISETASTTKKPTSPGAIATKKVVAQKTTATVRTNTTKRNNPSSKLPPQQRQSGGTHAPVTTQKILSTAQPSTKTSTATILKNTKSSAINSSSTTSSRKSSGTWTTASTAQVKNTTQAVVTSSTDFSTLLVESTTPDSQGTTIESRDNHRVHHFYMSKHEKPQVKIVSNISQNLLPLPADASAALVKPTKYHYYPHNQHIYLLPECAIQQVCNAVYVRLNWTQPLCACPSRYRDPCSASLNSDDQHTTELLTNQNQRKALTLVKTCEPTTEMRICRSPRDWSLLALQNIRTGKSHYLVICRCPETSFLDGPMSHNQPTYASVPGIRVYGMMCVQQTARRDRTAKLFNVEDPKFPWQKVKDFAKTVQWE</sequence>
<reference evidence="4" key="1">
    <citation type="submission" date="2025-08" db="UniProtKB">
        <authorList>
            <consortium name="RefSeq"/>
        </authorList>
    </citation>
    <scope>IDENTIFICATION</scope>
    <source>
        <tissue evidence="4">Entire body</tissue>
    </source>
</reference>
<dbReference type="CTD" id="39831"/>
<gene>
    <name evidence="4" type="primary">LOC108739290</name>
</gene>
<dbReference type="AlphaFoldDB" id="A0A1W4X8G9"/>
<evidence type="ECO:0000256" key="2">
    <source>
        <dbReference type="SAM" id="SignalP"/>
    </source>
</evidence>
<dbReference type="KEGG" id="apln:108739290"/>
<keyword evidence="2" id="KW-0732">Signal</keyword>
<keyword evidence="3" id="KW-1185">Reference proteome</keyword>